<evidence type="ECO:0000313" key="8">
    <source>
        <dbReference type="EMBL" id="PKU53634.1"/>
    </source>
</evidence>
<dbReference type="Proteomes" id="UP000234956">
    <property type="component" value="Unassembled WGS sequence"/>
</dbReference>
<evidence type="ECO:0000256" key="6">
    <source>
        <dbReference type="ARBA" id="ARBA00023163"/>
    </source>
</evidence>
<dbReference type="AlphaFoldDB" id="A0A2I0V5P8"/>
<keyword evidence="8" id="KW-0966">Cell projection</keyword>
<comment type="caution">
    <text evidence="8">The sequence shown here is derived from an EMBL/GenBank/DDBJ whole genome shotgun (WGS) entry which is preliminary data.</text>
</comment>
<feature type="domain" description="Anti-sigma-28 factor FlgM C-terminal" evidence="7">
    <location>
        <begin position="32"/>
        <end position="82"/>
    </location>
</feature>
<evidence type="ECO:0000256" key="1">
    <source>
        <dbReference type="ARBA" id="ARBA00005322"/>
    </source>
</evidence>
<dbReference type="Pfam" id="PF04316">
    <property type="entry name" value="FlgM"/>
    <property type="match status" value="1"/>
</dbReference>
<keyword evidence="8" id="KW-0282">Flagellum</keyword>
<evidence type="ECO:0000259" key="7">
    <source>
        <dbReference type="Pfam" id="PF04316"/>
    </source>
</evidence>
<name>A0A2I0V5P8_9BACI</name>
<protein>
    <recommendedName>
        <fullName evidence="2">Negative regulator of flagellin synthesis</fullName>
    </recommendedName>
</protein>
<keyword evidence="3" id="KW-0678">Repressor</keyword>
<dbReference type="RefSeq" id="WP_036121087.1">
    <property type="nucleotide sequence ID" value="NZ_JAZBNI010000004.1"/>
</dbReference>
<keyword evidence="4" id="KW-1005">Bacterial flagellum biogenesis</keyword>
<keyword evidence="5" id="KW-0805">Transcription regulation</keyword>
<keyword evidence="6" id="KW-0804">Transcription</keyword>
<keyword evidence="8" id="KW-0969">Cilium</keyword>
<dbReference type="GO" id="GO:0044781">
    <property type="term" value="P:bacterial-type flagellum organization"/>
    <property type="evidence" value="ECO:0007669"/>
    <property type="project" value="UniProtKB-KW"/>
</dbReference>
<evidence type="ECO:0000256" key="5">
    <source>
        <dbReference type="ARBA" id="ARBA00023015"/>
    </source>
</evidence>
<dbReference type="InterPro" id="IPR031316">
    <property type="entry name" value="FlgM_C"/>
</dbReference>
<evidence type="ECO:0000256" key="3">
    <source>
        <dbReference type="ARBA" id="ARBA00022491"/>
    </source>
</evidence>
<dbReference type="SUPFAM" id="SSF101498">
    <property type="entry name" value="Anti-sigma factor FlgM"/>
    <property type="match status" value="1"/>
</dbReference>
<proteinExistence type="inferred from homology"/>
<dbReference type="GO" id="GO:0045892">
    <property type="term" value="P:negative regulation of DNA-templated transcription"/>
    <property type="evidence" value="ECO:0007669"/>
    <property type="project" value="InterPro"/>
</dbReference>
<dbReference type="NCBIfam" id="TIGR03824">
    <property type="entry name" value="FlgM_jcvi"/>
    <property type="match status" value="1"/>
</dbReference>
<evidence type="ECO:0000256" key="4">
    <source>
        <dbReference type="ARBA" id="ARBA00022795"/>
    </source>
</evidence>
<reference evidence="8" key="1">
    <citation type="submission" date="2017-10" db="EMBL/GenBank/DDBJ databases">
        <title>Draft genome of Lysinibacillus fusiformis strain Juneja, a laboratory-derived pathogen of Drosophila melanogaster.</title>
        <authorList>
            <person name="Smith B.R."/>
            <person name="Unckless R.L."/>
        </authorList>
    </citation>
    <scope>NUCLEOTIDE SEQUENCE [LARGE SCALE GENOMIC DNA]</scope>
    <source>
        <strain evidence="8">Juneja</strain>
    </source>
</reference>
<dbReference type="InterPro" id="IPR035890">
    <property type="entry name" value="Anti-sigma-28_factor_FlgM_sf"/>
</dbReference>
<dbReference type="EMBL" id="PDFK01000001">
    <property type="protein sequence ID" value="PKU53634.1"/>
    <property type="molecule type" value="Genomic_DNA"/>
</dbReference>
<dbReference type="InterPro" id="IPR007412">
    <property type="entry name" value="FlgM"/>
</dbReference>
<gene>
    <name evidence="8" type="primary">flgM</name>
    <name evidence="8" type="ORF">CRI88_04745</name>
</gene>
<sequence length="86" mass="9865">MKITSYGINAVNAYKNQVRNVKSDTNKASFADKIEISKAAQDMKSVSTYSTERADRVQQLKKDIDSGEYKVDARKVAEDMLKYYRF</sequence>
<comment type="similarity">
    <text evidence="1">Belongs to the FlgM family.</text>
</comment>
<evidence type="ECO:0000256" key="2">
    <source>
        <dbReference type="ARBA" id="ARBA00017823"/>
    </source>
</evidence>
<accession>A0A2I0V5P8</accession>
<organism evidence="8">
    <name type="scientific">Lysinibacillus fusiformis</name>
    <dbReference type="NCBI Taxonomy" id="28031"/>
    <lineage>
        <taxon>Bacteria</taxon>
        <taxon>Bacillati</taxon>
        <taxon>Bacillota</taxon>
        <taxon>Bacilli</taxon>
        <taxon>Bacillales</taxon>
        <taxon>Bacillaceae</taxon>
        <taxon>Lysinibacillus</taxon>
    </lineage>
</organism>